<reference evidence="1 2" key="1">
    <citation type="submission" date="2024-01" db="EMBL/GenBank/DDBJ databases">
        <title>Genome assemblies of Stephania.</title>
        <authorList>
            <person name="Yang L."/>
        </authorList>
    </citation>
    <scope>NUCLEOTIDE SEQUENCE [LARGE SCALE GENOMIC DNA]</scope>
    <source>
        <strain evidence="1">YNDBR</strain>
        <tissue evidence="1">Leaf</tissue>
    </source>
</reference>
<dbReference type="Proteomes" id="UP001420932">
    <property type="component" value="Unassembled WGS sequence"/>
</dbReference>
<dbReference type="EMBL" id="JBBNAF010000012">
    <property type="protein sequence ID" value="KAK9092477.1"/>
    <property type="molecule type" value="Genomic_DNA"/>
</dbReference>
<evidence type="ECO:0000313" key="2">
    <source>
        <dbReference type="Proteomes" id="UP001420932"/>
    </source>
</evidence>
<keyword evidence="2" id="KW-1185">Reference proteome</keyword>
<name>A0AAP0EKL2_9MAGN</name>
<sequence>MGKLGSMKEKIKCWNQNVFGVTKVQKADLKEIIRQIDENEGGPEWDSQMGEQRTKNKSEFDRVLLIKNRIACQKLRVTWAKEGNSNTKFFSSDSGSSEV</sequence>
<gene>
    <name evidence="1" type="ORF">Syun_027388</name>
</gene>
<comment type="caution">
    <text evidence="1">The sequence shown here is derived from an EMBL/GenBank/DDBJ whole genome shotgun (WGS) entry which is preliminary data.</text>
</comment>
<proteinExistence type="predicted"/>
<accession>A0AAP0EKL2</accession>
<organism evidence="1 2">
    <name type="scientific">Stephania yunnanensis</name>
    <dbReference type="NCBI Taxonomy" id="152371"/>
    <lineage>
        <taxon>Eukaryota</taxon>
        <taxon>Viridiplantae</taxon>
        <taxon>Streptophyta</taxon>
        <taxon>Embryophyta</taxon>
        <taxon>Tracheophyta</taxon>
        <taxon>Spermatophyta</taxon>
        <taxon>Magnoliopsida</taxon>
        <taxon>Ranunculales</taxon>
        <taxon>Menispermaceae</taxon>
        <taxon>Menispermoideae</taxon>
        <taxon>Cissampelideae</taxon>
        <taxon>Stephania</taxon>
    </lineage>
</organism>
<evidence type="ECO:0000313" key="1">
    <source>
        <dbReference type="EMBL" id="KAK9092477.1"/>
    </source>
</evidence>
<protein>
    <submittedName>
        <fullName evidence="1">Uncharacterized protein</fullName>
    </submittedName>
</protein>
<dbReference type="AlphaFoldDB" id="A0AAP0EKL2"/>